<dbReference type="Proteomes" id="UP001497382">
    <property type="component" value="Unassembled WGS sequence"/>
</dbReference>
<dbReference type="EMBL" id="CAXIEN010000975">
    <property type="protein sequence ID" value="CAL1301936.1"/>
    <property type="molecule type" value="Genomic_DNA"/>
</dbReference>
<reference evidence="1 2" key="1">
    <citation type="submission" date="2024-04" db="EMBL/GenBank/DDBJ databases">
        <authorList>
            <person name="Rising A."/>
            <person name="Reimegard J."/>
            <person name="Sonavane S."/>
            <person name="Akerstrom W."/>
            <person name="Nylinder S."/>
            <person name="Hedman E."/>
            <person name="Kallberg Y."/>
        </authorList>
    </citation>
    <scope>NUCLEOTIDE SEQUENCE [LARGE SCALE GENOMIC DNA]</scope>
</reference>
<evidence type="ECO:0000313" key="2">
    <source>
        <dbReference type="Proteomes" id="UP001497382"/>
    </source>
</evidence>
<keyword evidence="2" id="KW-1185">Reference proteome</keyword>
<dbReference type="AlphaFoldDB" id="A0AAV2C1J4"/>
<evidence type="ECO:0000313" key="1">
    <source>
        <dbReference type="EMBL" id="CAL1301936.1"/>
    </source>
</evidence>
<accession>A0AAV2C1J4</accession>
<protein>
    <submittedName>
        <fullName evidence="1">Uncharacterized protein</fullName>
    </submittedName>
</protein>
<organism evidence="1 2">
    <name type="scientific">Larinioides sclopetarius</name>
    <dbReference type="NCBI Taxonomy" id="280406"/>
    <lineage>
        <taxon>Eukaryota</taxon>
        <taxon>Metazoa</taxon>
        <taxon>Ecdysozoa</taxon>
        <taxon>Arthropoda</taxon>
        <taxon>Chelicerata</taxon>
        <taxon>Arachnida</taxon>
        <taxon>Araneae</taxon>
        <taxon>Araneomorphae</taxon>
        <taxon>Entelegynae</taxon>
        <taxon>Araneoidea</taxon>
        <taxon>Araneidae</taxon>
        <taxon>Larinioides</taxon>
    </lineage>
</organism>
<comment type="caution">
    <text evidence="1">The sequence shown here is derived from an EMBL/GenBank/DDBJ whole genome shotgun (WGS) entry which is preliminary data.</text>
</comment>
<name>A0AAV2C1J4_9ARAC</name>
<sequence>MLICDPLFYARIIFYSFNFRHSKGSLQQFMGTTREKILVKFLPFVKGDSRIAHRRGSETGILLTLPTSGQ</sequence>
<proteinExistence type="predicted"/>
<gene>
    <name evidence="1" type="ORF">LARSCL_LOCUS22790</name>
</gene>